<organism evidence="15 16">
    <name type="scientific">Geranomyces variabilis</name>
    <dbReference type="NCBI Taxonomy" id="109894"/>
    <lineage>
        <taxon>Eukaryota</taxon>
        <taxon>Fungi</taxon>
        <taxon>Fungi incertae sedis</taxon>
        <taxon>Chytridiomycota</taxon>
        <taxon>Chytridiomycota incertae sedis</taxon>
        <taxon>Chytridiomycetes</taxon>
        <taxon>Spizellomycetales</taxon>
        <taxon>Powellomycetaceae</taxon>
        <taxon>Geranomyces</taxon>
    </lineage>
</organism>
<keyword evidence="7" id="KW-0521">NADP</keyword>
<dbReference type="InterPro" id="IPR004621">
    <property type="entry name" value="Fadh2_euk"/>
</dbReference>
<dbReference type="NCBIfam" id="TIGR00676">
    <property type="entry name" value="fadh2"/>
    <property type="match status" value="1"/>
</dbReference>
<dbReference type="FunFam" id="3.20.20.220:FF:000002">
    <property type="entry name" value="Methylenetetrahydrofolate reductase"/>
    <property type="match status" value="1"/>
</dbReference>
<comment type="cofactor">
    <cofactor evidence="1">
        <name>FAD</name>
        <dbReference type="ChEBI" id="CHEBI:57692"/>
    </cofactor>
</comment>
<evidence type="ECO:0000256" key="2">
    <source>
        <dbReference type="ARBA" id="ARBA00004777"/>
    </source>
</evidence>
<keyword evidence="6" id="KW-0274">FAD</keyword>
<keyword evidence="5" id="KW-0285">Flavoprotein</keyword>
<keyword evidence="10" id="KW-0486">Methionine biosynthesis</keyword>
<evidence type="ECO:0000313" key="15">
    <source>
        <dbReference type="EMBL" id="KAJ3181255.1"/>
    </source>
</evidence>
<dbReference type="GO" id="GO:0106312">
    <property type="term" value="F:methylenetetrahydrofolate reductase (NADH) activity"/>
    <property type="evidence" value="ECO:0007669"/>
    <property type="project" value="UniProtKB-EC"/>
</dbReference>
<dbReference type="SUPFAM" id="SSF51730">
    <property type="entry name" value="FAD-linked oxidoreductase"/>
    <property type="match status" value="1"/>
</dbReference>
<reference evidence="15" key="1">
    <citation type="submission" date="2020-05" db="EMBL/GenBank/DDBJ databases">
        <title>Phylogenomic resolution of chytrid fungi.</title>
        <authorList>
            <person name="Stajich J.E."/>
            <person name="Amses K."/>
            <person name="Simmons R."/>
            <person name="Seto K."/>
            <person name="Myers J."/>
            <person name="Bonds A."/>
            <person name="Quandt C.A."/>
            <person name="Barry K."/>
            <person name="Liu P."/>
            <person name="Grigoriev I."/>
            <person name="Longcore J.E."/>
            <person name="James T.Y."/>
        </authorList>
    </citation>
    <scope>NUCLEOTIDE SEQUENCE</scope>
    <source>
        <strain evidence="15">JEL0379</strain>
    </source>
</reference>
<dbReference type="PANTHER" id="PTHR45754:SF3">
    <property type="entry name" value="METHYLENETETRAHYDROFOLATE REDUCTASE (NADPH)"/>
    <property type="match status" value="1"/>
</dbReference>
<dbReference type="InterPro" id="IPR053806">
    <property type="entry name" value="MTHFR_C"/>
</dbReference>
<dbReference type="Pfam" id="PF21895">
    <property type="entry name" value="MTHFR_C"/>
    <property type="match status" value="1"/>
</dbReference>
<accession>A0AAD5TMP6</accession>
<dbReference type="EMBL" id="JADGJQ010000013">
    <property type="protein sequence ID" value="KAJ3181255.1"/>
    <property type="molecule type" value="Genomic_DNA"/>
</dbReference>
<dbReference type="CDD" id="cd00537">
    <property type="entry name" value="MTHFR"/>
    <property type="match status" value="1"/>
</dbReference>
<evidence type="ECO:0000259" key="14">
    <source>
        <dbReference type="Pfam" id="PF21895"/>
    </source>
</evidence>
<dbReference type="GO" id="GO:0035999">
    <property type="term" value="P:tetrahydrofolate interconversion"/>
    <property type="evidence" value="ECO:0007669"/>
    <property type="project" value="TreeGrafter"/>
</dbReference>
<evidence type="ECO:0000256" key="5">
    <source>
        <dbReference type="ARBA" id="ARBA00022630"/>
    </source>
</evidence>
<evidence type="ECO:0000256" key="4">
    <source>
        <dbReference type="ARBA" id="ARBA00022605"/>
    </source>
</evidence>
<evidence type="ECO:0000256" key="11">
    <source>
        <dbReference type="ARBA" id="ARBA00034478"/>
    </source>
</evidence>
<dbReference type="Proteomes" id="UP001212152">
    <property type="component" value="Unassembled WGS sequence"/>
</dbReference>
<dbReference type="GO" id="GO:0009086">
    <property type="term" value="P:methionine biosynthetic process"/>
    <property type="evidence" value="ECO:0007669"/>
    <property type="project" value="UniProtKB-KW"/>
</dbReference>
<evidence type="ECO:0000256" key="7">
    <source>
        <dbReference type="ARBA" id="ARBA00022857"/>
    </source>
</evidence>
<dbReference type="InterPro" id="IPR004620">
    <property type="entry name" value="MTHF_reductase_bac"/>
</dbReference>
<gene>
    <name evidence="15" type="ORF">HDU87_001384</name>
</gene>
<evidence type="ECO:0000256" key="12">
    <source>
        <dbReference type="ARBA" id="ARBA00034529"/>
    </source>
</evidence>
<evidence type="ECO:0000256" key="3">
    <source>
        <dbReference type="ARBA" id="ARBA00006743"/>
    </source>
</evidence>
<dbReference type="AlphaFoldDB" id="A0AAD5TMP6"/>
<evidence type="ECO:0000256" key="9">
    <source>
        <dbReference type="ARBA" id="ARBA00023027"/>
    </source>
</evidence>
<evidence type="ECO:0000256" key="10">
    <source>
        <dbReference type="ARBA" id="ARBA00023167"/>
    </source>
</evidence>
<dbReference type="PANTHER" id="PTHR45754">
    <property type="entry name" value="METHYLENETETRAHYDROFOLATE REDUCTASE"/>
    <property type="match status" value="1"/>
</dbReference>
<dbReference type="Pfam" id="PF02219">
    <property type="entry name" value="MTHFR"/>
    <property type="match status" value="1"/>
</dbReference>
<dbReference type="Gene3D" id="3.20.20.220">
    <property type="match status" value="1"/>
</dbReference>
<sequence>MKITQKIAKADAEDRCFWSFEYFPPKTEAGVVNLYDRMERMYTLGPEFIDVTWNAGGSSSDVTMQVCTTAQAVYGLETCMHLTCTNMPREKIDIALNDAKAAGIQNILALRGDPPRGEANWTKCETGFSYAADLVKYIREQYGDYFCIGVAGYPEGHTENPDKEQDMKHLKDKCDAGADYIVTQLFYDVDIFLNWHAECRKIGITLPILPGLMPIQNYGGFKRMTSMCSTYVPQHIYDALEPIKEDDKAVKDYGVQLAIDMCNKMKATGINGFHFYTLNLERSTRLILEGLKFIAPIEQVRPLPWNPSLAKNREKENVRPIFWRNRMKSYIMRTESWDEFPNGRWGDSRSPAYGEIDGYGVSLKHSAEECLELWNHPENESQIADLFIKYCQNELSVLPWCDSQMSGESDAIRSRLAQINARGFLTINSQPAVDGAPSSDPLYGWGPKNGYVYQKAYLEFFVSPAALAKLEARIEASHPFITYYAVDKHGREMRTNNKTSSPTGGAQQQLQAPTAVTWGVFPGQEIVQPTIVDPVSFQSWKDEAFELWNKWAALYAEGSKSRRALQGICDSWYLCNVVSNNYKDEHAIFDIFGEAEDAVAAGAVASR</sequence>
<dbReference type="InterPro" id="IPR029041">
    <property type="entry name" value="FAD-linked_oxidoreductase-like"/>
</dbReference>
<dbReference type="EC" id="1.5.1.54" evidence="12"/>
<comment type="pathway">
    <text evidence="11">Amino-acid biosynthesis; L-methionine biosynthesis via de novo pathway.</text>
</comment>
<evidence type="ECO:0000256" key="6">
    <source>
        <dbReference type="ARBA" id="ARBA00022827"/>
    </source>
</evidence>
<keyword evidence="9" id="KW-0520">NAD</keyword>
<feature type="domain" description="MTHFR SAM-binding regulatory" evidence="14">
    <location>
        <begin position="301"/>
        <end position="593"/>
    </location>
</feature>
<proteinExistence type="inferred from homology"/>
<keyword evidence="8" id="KW-0560">Oxidoreductase</keyword>
<dbReference type="NCBIfam" id="TIGR00677">
    <property type="entry name" value="fadh2_euk"/>
    <property type="match status" value="1"/>
</dbReference>
<comment type="similarity">
    <text evidence="3">Belongs to the methylenetetrahydrofolate reductase family.</text>
</comment>
<evidence type="ECO:0000256" key="8">
    <source>
        <dbReference type="ARBA" id="ARBA00023002"/>
    </source>
</evidence>
<dbReference type="GO" id="GO:0071949">
    <property type="term" value="F:FAD binding"/>
    <property type="evidence" value="ECO:0007669"/>
    <property type="project" value="TreeGrafter"/>
</dbReference>
<protein>
    <recommendedName>
        <fullName evidence="12">methylenetetrahydrofolate reductase (NADH)</fullName>
        <ecNumber evidence="12">1.5.1.54</ecNumber>
    </recommendedName>
</protein>
<dbReference type="GO" id="GO:0005829">
    <property type="term" value="C:cytosol"/>
    <property type="evidence" value="ECO:0007669"/>
    <property type="project" value="InterPro"/>
</dbReference>
<keyword evidence="4" id="KW-0028">Amino-acid biosynthesis</keyword>
<keyword evidence="16" id="KW-1185">Reference proteome</keyword>
<comment type="caution">
    <text evidence="15">The sequence shown here is derived from an EMBL/GenBank/DDBJ whole genome shotgun (WGS) entry which is preliminary data.</text>
</comment>
<comment type="pathway">
    <text evidence="2 13">One-carbon metabolism; tetrahydrofolate interconversion.</text>
</comment>
<evidence type="ECO:0000313" key="16">
    <source>
        <dbReference type="Proteomes" id="UP001212152"/>
    </source>
</evidence>
<dbReference type="InterPro" id="IPR003171">
    <property type="entry name" value="Mehydrof_redctse-like"/>
</dbReference>
<name>A0AAD5TMP6_9FUNG</name>
<evidence type="ECO:0000256" key="13">
    <source>
        <dbReference type="RuleBase" id="RU004254"/>
    </source>
</evidence>
<evidence type="ECO:0000256" key="1">
    <source>
        <dbReference type="ARBA" id="ARBA00001974"/>
    </source>
</evidence>